<name>A0A6S7J7L9_PARCT</name>
<evidence type="ECO:0000313" key="2">
    <source>
        <dbReference type="Proteomes" id="UP001152795"/>
    </source>
</evidence>
<keyword evidence="2" id="KW-1185">Reference proteome</keyword>
<dbReference type="OrthoDB" id="410381at2759"/>
<dbReference type="Proteomes" id="UP001152795">
    <property type="component" value="Unassembled WGS sequence"/>
</dbReference>
<feature type="non-terminal residue" evidence="1">
    <location>
        <position position="1"/>
    </location>
</feature>
<gene>
    <name evidence="1" type="ORF">PACLA_8A045253</name>
</gene>
<proteinExistence type="predicted"/>
<evidence type="ECO:0000313" key="1">
    <source>
        <dbReference type="EMBL" id="CAB4028065.1"/>
    </source>
</evidence>
<dbReference type="EMBL" id="CACRXK020015220">
    <property type="protein sequence ID" value="CAB4028065.1"/>
    <property type="molecule type" value="Genomic_DNA"/>
</dbReference>
<comment type="caution">
    <text evidence="1">The sequence shown here is derived from an EMBL/GenBank/DDBJ whole genome shotgun (WGS) entry which is preliminary data.</text>
</comment>
<feature type="non-terminal residue" evidence="1">
    <location>
        <position position="52"/>
    </location>
</feature>
<sequence>VWGSAQNQESINNLQKLQNKAARLIIGYKVDEISRENLHDEIGWLTVRQRIH</sequence>
<organism evidence="1 2">
    <name type="scientific">Paramuricea clavata</name>
    <name type="common">Red gorgonian</name>
    <name type="synonym">Violescent sea-whip</name>
    <dbReference type="NCBI Taxonomy" id="317549"/>
    <lineage>
        <taxon>Eukaryota</taxon>
        <taxon>Metazoa</taxon>
        <taxon>Cnidaria</taxon>
        <taxon>Anthozoa</taxon>
        <taxon>Octocorallia</taxon>
        <taxon>Malacalcyonacea</taxon>
        <taxon>Plexauridae</taxon>
        <taxon>Paramuricea</taxon>
    </lineage>
</organism>
<reference evidence="1" key="1">
    <citation type="submission" date="2020-04" db="EMBL/GenBank/DDBJ databases">
        <authorList>
            <person name="Alioto T."/>
            <person name="Alioto T."/>
            <person name="Gomez Garrido J."/>
        </authorList>
    </citation>
    <scope>NUCLEOTIDE SEQUENCE</scope>
    <source>
        <strain evidence="1">A484AB</strain>
    </source>
</reference>
<protein>
    <submittedName>
        <fullName evidence="1">Uncharacterized protein</fullName>
    </submittedName>
</protein>
<accession>A0A6S7J7L9</accession>
<dbReference type="AlphaFoldDB" id="A0A6S7J7L9"/>